<dbReference type="EMBL" id="CP016503">
    <property type="protein sequence ID" value="ANV97388.1"/>
    <property type="molecule type" value="Genomic_DNA"/>
</dbReference>
<dbReference type="GO" id="GO:0009279">
    <property type="term" value="C:cell outer membrane"/>
    <property type="evidence" value="ECO:0007669"/>
    <property type="project" value="InterPro"/>
</dbReference>
<dbReference type="STRING" id="222136.BBW65_00490"/>
<dbReference type="GO" id="GO:1990351">
    <property type="term" value="C:transporter complex"/>
    <property type="evidence" value="ECO:0007669"/>
    <property type="project" value="TreeGrafter"/>
</dbReference>
<dbReference type="OrthoDB" id="9760225at2"/>
<sequence>MLNLFLIFVCVCFGFAQDIYQQTPGGSSIGELSADELKNQGDTLEAKGNVVLINGDFYISSDTLTYHQKEQIAEIQGEVKIYKGSVLLLSAKNVRLDFKKEKFSLSSMYLQNPQSGLWVSAGEAQTNRDVYEFESNIVSGCDIQDPIWHIDSSSGSFNQNSHLLTLWNSRIYVGDVPLLYVPYLALSTYNQRKSGLLYPDFALSNQDGLYYRQPIFIAPQQFWDATLALQARSARGIGGDLELNFATPQNNLFSLTGKYFYNFENYVLKNNLKHQHVYGGNAQYSSNTLFDVFNPKIDDGLFLDLTYMNDIDYLRIDHIDKKITERLKVSQINYYLQSQEHYFGLYSRYYFDLSKPKNTETFQQMPNMQYHKYLDSLFWRNLFYYIDVQSYNNVRDEGYNYVQNSIALPIGIEVPLFDNYISVGIATDLNFHNIVFFRQNEILSHLPKAPRTANVFGANYSASVSSDLAKNYTYFLHTLQTKIDFSGPYYHYGTEMFSPQAYEYFENYKGNKKLYNLWNPSSIVDFQSRQHKMGLSFLQYFYTPNGRSIFYYKLSQQFNLQDKELMFVGNPLKNEFGTSPIEGLTLSGAFNYAPYYQVVEEASANLAFSKWTFSFDSGFFFKRLLGVVNGRKQIIDDANFLNFNLRNDFGYFSIGGGMSYDFLHQQVKDWNISLSKDVRCFGVTLKFAQEFVSVLTDRVDHPLEIEKNQYVRLEFRFVPLTSTGMNYRFQRQK</sequence>
<reference evidence="2" key="1">
    <citation type="submission" date="2016-07" db="EMBL/GenBank/DDBJ databases">
        <authorList>
            <person name="Florea S."/>
            <person name="Webb J.S."/>
            <person name="Jaromczyk J."/>
            <person name="Schardl C.L."/>
        </authorList>
    </citation>
    <scope>NUCLEOTIDE SEQUENCE [LARGE SCALE GENOMIC DNA]</scope>
    <source>
        <strain evidence="2">MIT 01-6242</strain>
    </source>
</reference>
<dbReference type="InterPro" id="IPR020889">
    <property type="entry name" value="LipoPS_assembly_LptD"/>
</dbReference>
<dbReference type="GO" id="GO:0043165">
    <property type="term" value="P:Gram-negative-bacterium-type cell outer membrane assembly"/>
    <property type="evidence" value="ECO:0007669"/>
    <property type="project" value="InterPro"/>
</dbReference>
<dbReference type="HAMAP" id="MF_01411">
    <property type="entry name" value="LPS_assembly_LptD"/>
    <property type="match status" value="1"/>
</dbReference>
<dbReference type="AlphaFoldDB" id="A0A1B1U3R1"/>
<name>A0A1B1U3R1_9HELI</name>
<dbReference type="KEGG" id="het:BBW65_00490"/>
<accession>A0A1B1U3R1</accession>
<evidence type="ECO:0000313" key="2">
    <source>
        <dbReference type="Proteomes" id="UP000092884"/>
    </source>
</evidence>
<proteinExistence type="inferred from homology"/>
<dbReference type="RefSeq" id="WP_066338311.1">
    <property type="nucleotide sequence ID" value="NZ_CP016503.1"/>
</dbReference>
<dbReference type="InterPro" id="IPR050218">
    <property type="entry name" value="LptD"/>
</dbReference>
<dbReference type="GO" id="GO:0015920">
    <property type="term" value="P:lipopolysaccharide transport"/>
    <property type="evidence" value="ECO:0007669"/>
    <property type="project" value="InterPro"/>
</dbReference>
<keyword evidence="2" id="KW-1185">Reference proteome</keyword>
<dbReference type="Proteomes" id="UP000092884">
    <property type="component" value="Chromosome"/>
</dbReference>
<dbReference type="PANTHER" id="PTHR30189:SF1">
    <property type="entry name" value="LPS-ASSEMBLY PROTEIN LPTD"/>
    <property type="match status" value="1"/>
</dbReference>
<evidence type="ECO:0000313" key="1">
    <source>
        <dbReference type="EMBL" id="ANV97388.1"/>
    </source>
</evidence>
<organism evidence="1 2">
    <name type="scientific">Helicobacter enhydrae</name>
    <dbReference type="NCBI Taxonomy" id="222136"/>
    <lineage>
        <taxon>Bacteria</taxon>
        <taxon>Pseudomonadati</taxon>
        <taxon>Campylobacterota</taxon>
        <taxon>Epsilonproteobacteria</taxon>
        <taxon>Campylobacterales</taxon>
        <taxon>Helicobacteraceae</taxon>
        <taxon>Helicobacter</taxon>
    </lineage>
</organism>
<gene>
    <name evidence="1" type="ORF">BBW65_00490</name>
</gene>
<dbReference type="PANTHER" id="PTHR30189">
    <property type="entry name" value="LPS-ASSEMBLY PROTEIN"/>
    <property type="match status" value="1"/>
</dbReference>
<protein>
    <submittedName>
        <fullName evidence="1">Uncharacterized protein</fullName>
    </submittedName>
</protein>